<evidence type="ECO:0000313" key="2">
    <source>
        <dbReference type="Proteomes" id="UP001595190"/>
    </source>
</evidence>
<dbReference type="Proteomes" id="UP001595190">
    <property type="component" value="Unassembled WGS sequence"/>
</dbReference>
<gene>
    <name evidence="1" type="ORF">ACETRX_30155</name>
</gene>
<dbReference type="RefSeq" id="WP_394314726.1">
    <property type="nucleotide sequence ID" value="NZ_JBHGPK010000025.1"/>
</dbReference>
<proteinExistence type="predicted"/>
<protein>
    <recommendedName>
        <fullName evidence="3">DUF4304 domain-containing protein</fullName>
    </recommendedName>
</protein>
<reference evidence="1 2" key="1">
    <citation type="submission" date="2024-09" db="EMBL/GenBank/DDBJ databases">
        <title>Description of Labrys sedimenti sp. nov., isolated from a diclofenac-degrading enrichment culture, and genome-based reclassification of Labrys portucalensis as a later heterotypic synonym of Labrys neptuniae.</title>
        <authorList>
            <person name="Tancsics A."/>
            <person name="Csepanyi A."/>
        </authorList>
    </citation>
    <scope>NUCLEOTIDE SEQUENCE [LARGE SCALE GENOMIC DNA]</scope>
    <source>
        <strain evidence="1 2">LMG 23412</strain>
    </source>
</reference>
<accession>A0ABV6ZP34</accession>
<sequence length="164" mass="18874">MENLNDKYIIRGAKDIIRESCLQYGFRKAGNYWYRAHYGVAQAIHLDRRVVGKYPYYVEAAVDLLSRRDWATQPFRVYRCRILIERATPLGESLLQALDPSKGLEGLDERPAVLRHILDDFIAGELDPVRQASDIVHCISKRDENRAIIVTQGLRDELQSSATR</sequence>
<evidence type="ECO:0000313" key="1">
    <source>
        <dbReference type="EMBL" id="MFC2253931.1"/>
    </source>
</evidence>
<comment type="caution">
    <text evidence="1">The sequence shown here is derived from an EMBL/GenBank/DDBJ whole genome shotgun (WGS) entry which is preliminary data.</text>
</comment>
<organism evidence="1 2">
    <name type="scientific">Labrys neptuniae</name>
    <dbReference type="NCBI Taxonomy" id="376174"/>
    <lineage>
        <taxon>Bacteria</taxon>
        <taxon>Pseudomonadati</taxon>
        <taxon>Pseudomonadota</taxon>
        <taxon>Alphaproteobacteria</taxon>
        <taxon>Hyphomicrobiales</taxon>
        <taxon>Xanthobacteraceae</taxon>
        <taxon>Labrys</taxon>
    </lineage>
</organism>
<name>A0ABV6ZP34_9HYPH</name>
<dbReference type="EMBL" id="JBHGPK010000025">
    <property type="protein sequence ID" value="MFC2253931.1"/>
    <property type="molecule type" value="Genomic_DNA"/>
</dbReference>
<evidence type="ECO:0008006" key="3">
    <source>
        <dbReference type="Google" id="ProtNLM"/>
    </source>
</evidence>